<gene>
    <name evidence="1" type="ORF">Cboi01_000061200</name>
</gene>
<evidence type="ECO:0000313" key="1">
    <source>
        <dbReference type="EMBL" id="GME87881.1"/>
    </source>
</evidence>
<name>A0ACB5TFR2_CANBO</name>
<accession>A0ACB5TFR2</accession>
<protein>
    <submittedName>
        <fullName evidence="1">Unnamed protein product</fullName>
    </submittedName>
</protein>
<dbReference type="EMBL" id="BSXV01000173">
    <property type="protein sequence ID" value="GME87881.1"/>
    <property type="molecule type" value="Genomic_DNA"/>
</dbReference>
<comment type="caution">
    <text evidence="1">The sequence shown here is derived from an EMBL/GenBank/DDBJ whole genome shotgun (WGS) entry which is preliminary data.</text>
</comment>
<keyword evidence="2" id="KW-1185">Reference proteome</keyword>
<proteinExistence type="predicted"/>
<organism evidence="1 2">
    <name type="scientific">Candida boidinii</name>
    <name type="common">Yeast</name>
    <dbReference type="NCBI Taxonomy" id="5477"/>
    <lineage>
        <taxon>Eukaryota</taxon>
        <taxon>Fungi</taxon>
        <taxon>Dikarya</taxon>
        <taxon>Ascomycota</taxon>
        <taxon>Saccharomycotina</taxon>
        <taxon>Pichiomycetes</taxon>
        <taxon>Pichiales</taxon>
        <taxon>Pichiaceae</taxon>
        <taxon>Ogataea</taxon>
        <taxon>Ogataea/Candida clade</taxon>
    </lineage>
</organism>
<dbReference type="Proteomes" id="UP001165101">
    <property type="component" value="Unassembled WGS sequence"/>
</dbReference>
<evidence type="ECO:0000313" key="2">
    <source>
        <dbReference type="Proteomes" id="UP001165101"/>
    </source>
</evidence>
<reference evidence="1" key="1">
    <citation type="submission" date="2023-04" db="EMBL/GenBank/DDBJ databases">
        <title>Candida boidinii NBRC 1967.</title>
        <authorList>
            <person name="Ichikawa N."/>
            <person name="Sato H."/>
            <person name="Tonouchi N."/>
        </authorList>
    </citation>
    <scope>NUCLEOTIDE SEQUENCE</scope>
    <source>
        <strain evidence="1">NBRC 1967</strain>
    </source>
</reference>
<sequence length="400" mass="44312">MSLADLFSCCLPCISTTPRLKINKASFKILSLLGEGGFSYVYLVEASNGGLYALKKIRCPFGAENVRKAMIEVDNYKEFKSPFIMRSIDSSIVQEPDGTKTIYILLPYFEGGSLQDIISKNSLEGTQISDDEAIRLFIGMARGLQTMHRHHITHNYTIQNFTNESYDDNTGNSIYNGNSRTNEEENPFLAASDNRSTSSTWDGTNGDNNNNGNNDNDFVLENNDSSNNDLNNGAGTELAESISFAHRDIKPANVMLSKDGTPVLADLGSAAKARISIKTRAQAITTQELAEEHCTLPYRAPELLDVKVGSEINEKIDIWSLGCTLYALLYGYSPFEREEMQNGANIKLAISSGSYSFPSSPEYDEDLKELIKFCIVVEPEDRPSIEDVLSKALSIQRHRS</sequence>